<dbReference type="PANTHER" id="PTHR35204:SF1">
    <property type="entry name" value="ENTEROTOXIN"/>
    <property type="match status" value="1"/>
</dbReference>
<sequence>MLAARSFDWANQSPDVPRPRDHTLDLTRGFDTHLDCGEDDKSTLKKMRSLRALTTSLLAAQYVAAADAFAADEVQKPVGVSSSSYPTSQDGPGSSSPESSDDGGPSSWYARLNYSSPAPHLFASAYGLLQQWSNTVFPNGHAMAAVEVPAFTLFYHGRMDEEDVPSPEWLAFDIEMAYGIMGSTRQSFMLTYQTTRPVKTLYFDGESAALMGLGQLDTQMLHLYGNVSGPGSNGGSPWHGLEPEYERAMGLCDWLLEKGLRGPGWGFEGVVRMNTGFEMIWCDFGGGGSLRLVGRGNVTAPQLRKEDDDDDGEKRTERDEVEGSVKKAGERLHGEEGVPTSVYPLPPQPTLTDRPVSPSRPPMPPNWRGIMGPAEREPFLQTQGWGWFASATWHYGSNGLGQGKGETRARVLGCGITSWYADRFWGSVAEEERARLNLTAEGYWSDRKSVGNRSEALAKLGRRRRMHHLENVTAEAAAGMRWETEVMLRDALVGEGGCSGMEWVSSMGEIVQRTAGHLMVMEEGARFGGDGSDWSNVTAVREWLYKLRGQSHMFLVSFLEYPREIDRQTWDVQGALFAETYSRCRYRYTRLMVDLPLSVRERDLRGAVEEVMGGICGVLLEVGFGIERAWYDWYDLERVETSELKAASGEWADGVRRLRAWVGWEGEFIRCRDVCGWDERCYIPMWPLLRSMWGGRRPRPPPEGGPGNGTEPGYGRPPPLPYRGRGPGYGGNHTGPPGRGMPGRSPIWMGDETDLWEPKCVKMEDIMPRTRGD</sequence>
<dbReference type="Proteomes" id="UP000830671">
    <property type="component" value="Chromosome 7"/>
</dbReference>
<feature type="region of interest" description="Disordered" evidence="1">
    <location>
        <begin position="301"/>
        <end position="363"/>
    </location>
</feature>
<gene>
    <name evidence="2" type="ORF">CLUP02_13995</name>
</gene>
<proteinExistence type="predicted"/>
<name>A0A9Q8T3D8_9PEZI</name>
<keyword evidence="3" id="KW-1185">Reference proteome</keyword>
<protein>
    <submittedName>
        <fullName evidence="2">Uncharacterized protein</fullName>
    </submittedName>
</protein>
<feature type="compositionally biased region" description="Basic and acidic residues" evidence="1">
    <location>
        <begin position="312"/>
        <end position="336"/>
    </location>
</feature>
<dbReference type="InterPro" id="IPR038921">
    <property type="entry name" value="YOR389W-like"/>
</dbReference>
<feature type="compositionally biased region" description="Basic and acidic residues" evidence="1">
    <location>
        <begin position="17"/>
        <end position="31"/>
    </location>
</feature>
<feature type="compositionally biased region" description="Gly residues" evidence="1">
    <location>
        <begin position="725"/>
        <end position="741"/>
    </location>
</feature>
<feature type="region of interest" description="Disordered" evidence="1">
    <location>
        <begin position="1"/>
        <end position="31"/>
    </location>
</feature>
<feature type="region of interest" description="Disordered" evidence="1">
    <location>
        <begin position="79"/>
        <end position="105"/>
    </location>
</feature>
<evidence type="ECO:0000256" key="1">
    <source>
        <dbReference type="SAM" id="MobiDB-lite"/>
    </source>
</evidence>
<dbReference type="RefSeq" id="XP_049150075.1">
    <property type="nucleotide sequence ID" value="XM_049292929.1"/>
</dbReference>
<dbReference type="EMBL" id="CP019479">
    <property type="protein sequence ID" value="UQC88471.1"/>
    <property type="molecule type" value="Genomic_DNA"/>
</dbReference>
<accession>A0A9Q8T3D8</accession>
<evidence type="ECO:0000313" key="2">
    <source>
        <dbReference type="EMBL" id="UQC88471.1"/>
    </source>
</evidence>
<feature type="region of interest" description="Disordered" evidence="1">
    <location>
        <begin position="694"/>
        <end position="751"/>
    </location>
</feature>
<dbReference type="KEGG" id="clup:CLUP02_13995"/>
<reference evidence="2" key="1">
    <citation type="journal article" date="2021" name="Mol. Plant Microbe Interact.">
        <title>Complete Genome Sequence of the Plant-Pathogenic Fungus Colletotrichum lupini.</title>
        <authorList>
            <person name="Baroncelli R."/>
            <person name="Pensec F."/>
            <person name="Da Lio D."/>
            <person name="Boufleur T."/>
            <person name="Vicente I."/>
            <person name="Sarrocco S."/>
            <person name="Picot A."/>
            <person name="Baraldi E."/>
            <person name="Sukno S."/>
            <person name="Thon M."/>
            <person name="Le Floch G."/>
        </authorList>
    </citation>
    <scope>NUCLEOTIDE SEQUENCE</scope>
    <source>
        <strain evidence="2">IMI 504893</strain>
    </source>
</reference>
<organism evidence="2 3">
    <name type="scientific">Colletotrichum lupini</name>
    <dbReference type="NCBI Taxonomy" id="145971"/>
    <lineage>
        <taxon>Eukaryota</taxon>
        <taxon>Fungi</taxon>
        <taxon>Dikarya</taxon>
        <taxon>Ascomycota</taxon>
        <taxon>Pezizomycotina</taxon>
        <taxon>Sordariomycetes</taxon>
        <taxon>Hypocreomycetidae</taxon>
        <taxon>Glomerellales</taxon>
        <taxon>Glomerellaceae</taxon>
        <taxon>Colletotrichum</taxon>
        <taxon>Colletotrichum acutatum species complex</taxon>
    </lineage>
</organism>
<dbReference type="AlphaFoldDB" id="A0A9Q8T3D8"/>
<dbReference type="PANTHER" id="PTHR35204">
    <property type="entry name" value="YALI0A21131P"/>
    <property type="match status" value="1"/>
</dbReference>
<evidence type="ECO:0000313" key="3">
    <source>
        <dbReference type="Proteomes" id="UP000830671"/>
    </source>
</evidence>
<feature type="compositionally biased region" description="Low complexity" evidence="1">
    <location>
        <begin position="88"/>
        <end position="105"/>
    </location>
</feature>
<dbReference type="GeneID" id="73347939"/>